<dbReference type="OrthoDB" id="3692311at2759"/>
<sequence length="597" mass="65603">MQHIPEHEERISEVRDDAEFELLSLPAQRSADPRLGPNDLTGPETEHPQRLRQWKRGSITVDILGVLLVIPFLFLIIYCASKHKKTVDEVLLNRMNQGLWVSATAFTLVFSALVSRMTRRIAEWRLERGGSLQNLETLNGSSTLINTIITQLRLRYFGIIPISLALLWSVSPIGSQSPLHILSTSPTTSTRHQTVGFIPTNSSSVVDGAADLEYYAPYIDALYTTSLIAAGTFRYSSMDPWANLKIPSFESLSATANSTGWVSVPTDQDITYSALTGIPIGGLNQTGNVTAVIQSTYFSLDLINSTGKLELNGNGIVANLSIRENFIPWNSSSNNNEKAYVTFSPVNQTFKATFEWTQRYLSSEVECVVTGASASGRDCQVNAMKTNMSSTTPEFGFVSVRNIQTAWNTLLSGQNFSLSEAYIRYPQSPLDANLSDPSTASPSMNVLSIRLEQLLNTFFFSTIDPTGSLQGEPSNPVQASARRIYYNAGSIYEVNFVWLGIFLVATIIMGASAIVTAVLTSLSMNPDILGFVSTFIWDSPSLGLPRSGTFLGADKKTRSIKPLKVRFGDLRSEEDVGSLSIGRTAETEKVRQGRLYM</sequence>
<gene>
    <name evidence="3" type="ORF">N7456_006103</name>
</gene>
<comment type="caution">
    <text evidence="3">The sequence shown here is derived from an EMBL/GenBank/DDBJ whole genome shotgun (WGS) entry which is preliminary data.</text>
</comment>
<proteinExistence type="predicted"/>
<feature type="transmembrane region" description="Helical" evidence="2">
    <location>
        <begin position="98"/>
        <end position="115"/>
    </location>
</feature>
<evidence type="ECO:0000313" key="3">
    <source>
        <dbReference type="EMBL" id="KAJ5109428.1"/>
    </source>
</evidence>
<name>A0A9W9FZV5_9EURO</name>
<keyword evidence="2" id="KW-1133">Transmembrane helix</keyword>
<dbReference type="Proteomes" id="UP001149165">
    <property type="component" value="Unassembled WGS sequence"/>
</dbReference>
<protein>
    <submittedName>
        <fullName evidence="3">Uncharacterized protein</fullName>
    </submittedName>
</protein>
<accession>A0A9W9FZV5</accession>
<keyword evidence="4" id="KW-1185">Reference proteome</keyword>
<dbReference type="EMBL" id="JAPQKH010000003">
    <property type="protein sequence ID" value="KAJ5109428.1"/>
    <property type="molecule type" value="Genomic_DNA"/>
</dbReference>
<feature type="transmembrane region" description="Helical" evidence="2">
    <location>
        <begin position="59"/>
        <end position="78"/>
    </location>
</feature>
<feature type="transmembrane region" description="Helical" evidence="2">
    <location>
        <begin position="496"/>
        <end position="519"/>
    </location>
</feature>
<keyword evidence="2" id="KW-0812">Transmembrane</keyword>
<feature type="region of interest" description="Disordered" evidence="1">
    <location>
        <begin position="29"/>
        <end position="49"/>
    </location>
</feature>
<evidence type="ECO:0000256" key="2">
    <source>
        <dbReference type="SAM" id="Phobius"/>
    </source>
</evidence>
<reference evidence="3" key="1">
    <citation type="submission" date="2022-11" db="EMBL/GenBank/DDBJ databases">
        <authorList>
            <person name="Petersen C."/>
        </authorList>
    </citation>
    <scope>NUCLEOTIDE SEQUENCE</scope>
    <source>
        <strain evidence="3">IBT 30069</strain>
    </source>
</reference>
<evidence type="ECO:0000313" key="4">
    <source>
        <dbReference type="Proteomes" id="UP001149165"/>
    </source>
</evidence>
<reference evidence="3" key="2">
    <citation type="journal article" date="2023" name="IMA Fungus">
        <title>Comparative genomic study of the Penicillium genus elucidates a diverse pangenome and 15 lateral gene transfer events.</title>
        <authorList>
            <person name="Petersen C."/>
            <person name="Sorensen T."/>
            <person name="Nielsen M.R."/>
            <person name="Sondergaard T.E."/>
            <person name="Sorensen J.L."/>
            <person name="Fitzpatrick D.A."/>
            <person name="Frisvad J.C."/>
            <person name="Nielsen K.L."/>
        </authorList>
    </citation>
    <scope>NUCLEOTIDE SEQUENCE</scope>
    <source>
        <strain evidence="3">IBT 30069</strain>
    </source>
</reference>
<dbReference type="AlphaFoldDB" id="A0A9W9FZV5"/>
<evidence type="ECO:0000256" key="1">
    <source>
        <dbReference type="SAM" id="MobiDB-lite"/>
    </source>
</evidence>
<organism evidence="3 4">
    <name type="scientific">Penicillium angulare</name>
    <dbReference type="NCBI Taxonomy" id="116970"/>
    <lineage>
        <taxon>Eukaryota</taxon>
        <taxon>Fungi</taxon>
        <taxon>Dikarya</taxon>
        <taxon>Ascomycota</taxon>
        <taxon>Pezizomycotina</taxon>
        <taxon>Eurotiomycetes</taxon>
        <taxon>Eurotiomycetidae</taxon>
        <taxon>Eurotiales</taxon>
        <taxon>Aspergillaceae</taxon>
        <taxon>Penicillium</taxon>
    </lineage>
</organism>
<keyword evidence="2" id="KW-0472">Membrane</keyword>